<evidence type="ECO:0000313" key="2">
    <source>
        <dbReference type="Proteomes" id="UP000016932"/>
    </source>
</evidence>
<dbReference type="OrthoDB" id="10506766at2759"/>
<dbReference type="EMBL" id="KB446557">
    <property type="protein sequence ID" value="EME84701.1"/>
    <property type="molecule type" value="Genomic_DNA"/>
</dbReference>
<evidence type="ECO:0000313" key="1">
    <source>
        <dbReference type="EMBL" id="EME84701.1"/>
    </source>
</evidence>
<organism evidence="1 2">
    <name type="scientific">Pseudocercospora fijiensis (strain CIRAD86)</name>
    <name type="common">Black leaf streak disease fungus</name>
    <name type="synonym">Mycosphaerella fijiensis</name>
    <dbReference type="NCBI Taxonomy" id="383855"/>
    <lineage>
        <taxon>Eukaryota</taxon>
        <taxon>Fungi</taxon>
        <taxon>Dikarya</taxon>
        <taxon>Ascomycota</taxon>
        <taxon>Pezizomycotina</taxon>
        <taxon>Dothideomycetes</taxon>
        <taxon>Dothideomycetidae</taxon>
        <taxon>Mycosphaerellales</taxon>
        <taxon>Mycosphaerellaceae</taxon>
        <taxon>Pseudocercospora</taxon>
    </lineage>
</organism>
<dbReference type="VEuPathDB" id="FungiDB:MYCFIDRAFT_173644"/>
<dbReference type="Proteomes" id="UP000016932">
    <property type="component" value="Unassembled WGS sequence"/>
</dbReference>
<reference evidence="1 2" key="1">
    <citation type="journal article" date="2012" name="PLoS Pathog.">
        <title>Diverse lifestyles and strategies of plant pathogenesis encoded in the genomes of eighteen Dothideomycetes fungi.</title>
        <authorList>
            <person name="Ohm R.A."/>
            <person name="Feau N."/>
            <person name="Henrissat B."/>
            <person name="Schoch C.L."/>
            <person name="Horwitz B.A."/>
            <person name="Barry K.W."/>
            <person name="Condon B.J."/>
            <person name="Copeland A.C."/>
            <person name="Dhillon B."/>
            <person name="Glaser F."/>
            <person name="Hesse C.N."/>
            <person name="Kosti I."/>
            <person name="LaButti K."/>
            <person name="Lindquist E.A."/>
            <person name="Lucas S."/>
            <person name="Salamov A.A."/>
            <person name="Bradshaw R.E."/>
            <person name="Ciuffetti L."/>
            <person name="Hamelin R.C."/>
            <person name="Kema G.H.J."/>
            <person name="Lawrence C."/>
            <person name="Scott J.A."/>
            <person name="Spatafora J.W."/>
            <person name="Turgeon B.G."/>
            <person name="de Wit P.J.G.M."/>
            <person name="Zhong S."/>
            <person name="Goodwin S.B."/>
            <person name="Grigoriev I.V."/>
        </authorList>
    </citation>
    <scope>NUCLEOTIDE SEQUENCE [LARGE SCALE GENOMIC DNA]</scope>
    <source>
        <strain evidence="1 2">CIRAD86</strain>
    </source>
</reference>
<dbReference type="HOGENOM" id="CLU_664155_0_0_1"/>
<dbReference type="GeneID" id="19333030"/>
<gene>
    <name evidence="1" type="ORF">MYCFIDRAFT_173644</name>
</gene>
<dbReference type="RefSeq" id="XP_007925324.1">
    <property type="nucleotide sequence ID" value="XM_007927133.1"/>
</dbReference>
<protein>
    <submittedName>
        <fullName evidence="1">Uncharacterized protein</fullName>
    </submittedName>
</protein>
<sequence length="414" mass="46015">MAAWHLRATLALPSLPNYRALPRPPARPPASLPPVAESNVATDVYALLRYAPTPACLGACRLCQVTRPARHLFDSSSTLNHSNLAAGIQQDLGRASARYVECGLVFQVPGNEKCYLVDYTTSVLLPANLYMLRHILNVMCAMQYQPSCCCSTASMRLSANHDASTLISAPSSTGKKCAFFFRSRSTWRICATKMGLIYPTAWRHAIDMHLRAWFAAHGILSSWFKRTPSCHKITCQPTHVSPGARRVPSVDFSSATTIAVLEFVDPSLQNLCSHPLQTLSYVVPCHLVMLDVRSASISNVTLKHNYCSIVPAWSKIGRPMDSFVARNEYHNRVPLRSPTNSDRIPSALMKPTYLHLPPCLMITIPNNSRHNEAYPTRASVTSTELTVTGKNHSRPYPINTFPLRAMRAYIHFVR</sequence>
<dbReference type="AlphaFoldDB" id="M3AJE7"/>
<name>M3AJE7_PSEFD</name>
<dbReference type="KEGG" id="pfj:MYCFIDRAFT_173644"/>
<proteinExistence type="predicted"/>
<accession>M3AJE7</accession>
<keyword evidence="2" id="KW-1185">Reference proteome</keyword>